<reference evidence="5" key="1">
    <citation type="journal article" date="2021" name="PeerJ">
        <title>Extensive microbial diversity within the chicken gut microbiome revealed by metagenomics and culture.</title>
        <authorList>
            <person name="Gilroy R."/>
            <person name="Ravi A."/>
            <person name="Getino M."/>
            <person name="Pursley I."/>
            <person name="Horton D.L."/>
            <person name="Alikhan N.F."/>
            <person name="Baker D."/>
            <person name="Gharbi K."/>
            <person name="Hall N."/>
            <person name="Watson M."/>
            <person name="Adriaenssens E.M."/>
            <person name="Foster-Nyarko E."/>
            <person name="Jarju S."/>
            <person name="Secka A."/>
            <person name="Antonio M."/>
            <person name="Oren A."/>
            <person name="Chaudhuri R.R."/>
            <person name="La Ragione R."/>
            <person name="Hildebrand F."/>
            <person name="Pallen M.J."/>
        </authorList>
    </citation>
    <scope>NUCLEOTIDE SEQUENCE</scope>
    <source>
        <strain evidence="5">ChiBcec21-2208</strain>
    </source>
</reference>
<dbReference type="Pfam" id="PF00005">
    <property type="entry name" value="ABC_tran"/>
    <property type="match status" value="1"/>
</dbReference>
<keyword evidence="1" id="KW-0813">Transport</keyword>
<accession>A0A921LP35</accession>
<dbReference type="AlphaFoldDB" id="A0A921LP35"/>
<dbReference type="CDD" id="cd03230">
    <property type="entry name" value="ABC_DR_subfamily_A"/>
    <property type="match status" value="1"/>
</dbReference>
<keyword evidence="3 5" id="KW-0067">ATP-binding</keyword>
<proteinExistence type="predicted"/>
<evidence type="ECO:0000256" key="3">
    <source>
        <dbReference type="ARBA" id="ARBA00022840"/>
    </source>
</evidence>
<dbReference type="InterPro" id="IPR003439">
    <property type="entry name" value="ABC_transporter-like_ATP-bd"/>
</dbReference>
<dbReference type="SUPFAM" id="SSF52540">
    <property type="entry name" value="P-loop containing nucleoside triphosphate hydrolases"/>
    <property type="match status" value="1"/>
</dbReference>
<evidence type="ECO:0000259" key="4">
    <source>
        <dbReference type="PROSITE" id="PS50893"/>
    </source>
</evidence>
<dbReference type="GO" id="GO:0016887">
    <property type="term" value="F:ATP hydrolysis activity"/>
    <property type="evidence" value="ECO:0007669"/>
    <property type="project" value="InterPro"/>
</dbReference>
<evidence type="ECO:0000256" key="1">
    <source>
        <dbReference type="ARBA" id="ARBA00022448"/>
    </source>
</evidence>
<organism evidence="5 6">
    <name type="scientific">Subdoligranulum variabile</name>
    <dbReference type="NCBI Taxonomy" id="214851"/>
    <lineage>
        <taxon>Bacteria</taxon>
        <taxon>Bacillati</taxon>
        <taxon>Bacillota</taxon>
        <taxon>Clostridia</taxon>
        <taxon>Eubacteriales</taxon>
        <taxon>Oscillospiraceae</taxon>
        <taxon>Subdoligranulum</taxon>
    </lineage>
</organism>
<dbReference type="InterPro" id="IPR027417">
    <property type="entry name" value="P-loop_NTPase"/>
</dbReference>
<dbReference type="InterPro" id="IPR003593">
    <property type="entry name" value="AAA+_ATPase"/>
</dbReference>
<evidence type="ECO:0000313" key="5">
    <source>
        <dbReference type="EMBL" id="HJG29411.1"/>
    </source>
</evidence>
<sequence length="295" mass="32402">MDGKFLQAEGLCKTYGKVTALDHVNLTLEPGHIYGLIGRNGAGKTTLLAALTAQLPVEEGRVTYGGEPVWENEKALADLCFSRELSGKLGASVNSLRVKEYLKAGRMFYPHWDEEYAHRLTKQFGLNEKKRINALSKGMMSALTIVLALASRAPITMMDEPVAGLDIVAREDFYRLLLEDYAATGRTFVISTHILEEAATVFERVLILKEGRLIEDCDADELLARFCAVSGREDVVDAACTGYEVLHTETLGRQKCCTVRATADNILARGLDVDCTALSLQKVFVALCGHEREGV</sequence>
<evidence type="ECO:0000313" key="6">
    <source>
        <dbReference type="Proteomes" id="UP000782880"/>
    </source>
</evidence>
<dbReference type="PANTHER" id="PTHR42939">
    <property type="entry name" value="ABC TRANSPORTER ATP-BINDING PROTEIN ALBC-RELATED"/>
    <property type="match status" value="1"/>
</dbReference>
<dbReference type="InterPro" id="IPR051782">
    <property type="entry name" value="ABC_Transporter_VariousFunc"/>
</dbReference>
<gene>
    <name evidence="5" type="ORF">K8V20_12305</name>
</gene>
<dbReference type="PROSITE" id="PS00211">
    <property type="entry name" value="ABC_TRANSPORTER_1"/>
    <property type="match status" value="1"/>
</dbReference>
<reference evidence="5" key="2">
    <citation type="submission" date="2021-09" db="EMBL/GenBank/DDBJ databases">
        <authorList>
            <person name="Gilroy R."/>
        </authorList>
    </citation>
    <scope>NUCLEOTIDE SEQUENCE</scope>
    <source>
        <strain evidence="5">ChiBcec21-2208</strain>
    </source>
</reference>
<comment type="caution">
    <text evidence="5">The sequence shown here is derived from an EMBL/GenBank/DDBJ whole genome shotgun (WGS) entry which is preliminary data.</text>
</comment>
<feature type="domain" description="ABC transporter" evidence="4">
    <location>
        <begin position="6"/>
        <end position="235"/>
    </location>
</feature>
<dbReference type="PROSITE" id="PS50893">
    <property type="entry name" value="ABC_TRANSPORTER_2"/>
    <property type="match status" value="1"/>
</dbReference>
<dbReference type="GO" id="GO:0005524">
    <property type="term" value="F:ATP binding"/>
    <property type="evidence" value="ECO:0007669"/>
    <property type="project" value="UniProtKB-KW"/>
</dbReference>
<dbReference type="Gene3D" id="3.40.50.300">
    <property type="entry name" value="P-loop containing nucleotide triphosphate hydrolases"/>
    <property type="match status" value="1"/>
</dbReference>
<dbReference type="PANTHER" id="PTHR42939:SF1">
    <property type="entry name" value="ABC TRANSPORTER ATP-BINDING PROTEIN ALBC-RELATED"/>
    <property type="match status" value="1"/>
</dbReference>
<protein>
    <submittedName>
        <fullName evidence="5">ABC transporter ATP-binding protein</fullName>
    </submittedName>
</protein>
<evidence type="ECO:0000256" key="2">
    <source>
        <dbReference type="ARBA" id="ARBA00022741"/>
    </source>
</evidence>
<dbReference type="SMART" id="SM00382">
    <property type="entry name" value="AAA"/>
    <property type="match status" value="1"/>
</dbReference>
<dbReference type="InterPro" id="IPR017871">
    <property type="entry name" value="ABC_transporter-like_CS"/>
</dbReference>
<name>A0A921LP35_9FIRM</name>
<keyword evidence="2" id="KW-0547">Nucleotide-binding</keyword>
<dbReference type="Proteomes" id="UP000782880">
    <property type="component" value="Unassembled WGS sequence"/>
</dbReference>
<dbReference type="EMBL" id="DYVE01000315">
    <property type="protein sequence ID" value="HJG29411.1"/>
    <property type="molecule type" value="Genomic_DNA"/>
</dbReference>